<organism evidence="1 2">
    <name type="scientific">Tigheibacillus jepli</name>
    <dbReference type="NCBI Taxonomy" id="3035914"/>
    <lineage>
        <taxon>Bacteria</taxon>
        <taxon>Bacillati</taxon>
        <taxon>Bacillota</taxon>
        <taxon>Bacilli</taxon>
        <taxon>Bacillales</taxon>
        <taxon>Bacillaceae</taxon>
        <taxon>Tigheibacillus</taxon>
    </lineage>
</organism>
<name>A0ABU5CCV8_9BACI</name>
<dbReference type="RefSeq" id="WP_320384134.1">
    <property type="nucleotide sequence ID" value="NZ_JAROCA020000001.1"/>
</dbReference>
<comment type="caution">
    <text evidence="1">The sequence shown here is derived from an EMBL/GenBank/DDBJ whole genome shotgun (WGS) entry which is preliminary data.</text>
</comment>
<sequence length="129" mass="15293">MQDTHKIGNLTRYLLGYYREVPVEALYEDLCNIYSNLSSIVHVNKTENFTPHRYLEDYIRFNQDAIELHLAQLNKVIDNIIQIIYYFSFSLVEEGIDISKRNLVEFEHSLDDNSYLDLIDEYFNSTSAR</sequence>
<evidence type="ECO:0000313" key="1">
    <source>
        <dbReference type="EMBL" id="MDY0404163.1"/>
    </source>
</evidence>
<gene>
    <name evidence="1" type="ORF">P5G51_000955</name>
</gene>
<reference evidence="1 2" key="1">
    <citation type="submission" date="2023-10" db="EMBL/GenBank/DDBJ databases">
        <title>179-bfca-hs.</title>
        <authorList>
            <person name="Miliotis G."/>
            <person name="Sengupta P."/>
            <person name="Hameed A."/>
            <person name="Chuvochina M."/>
            <person name="Mcdonagh F."/>
            <person name="Simpson A.C."/>
            <person name="Singh N.K."/>
            <person name="Rekha P.D."/>
            <person name="Raman K."/>
            <person name="Hugenholtz P."/>
            <person name="Venkateswaran K."/>
        </authorList>
    </citation>
    <scope>NUCLEOTIDE SEQUENCE [LARGE SCALE GENOMIC DNA]</scope>
    <source>
        <strain evidence="1 2">179-BFC-A-HS</strain>
    </source>
</reference>
<keyword evidence="2" id="KW-1185">Reference proteome</keyword>
<evidence type="ECO:0000313" key="2">
    <source>
        <dbReference type="Proteomes" id="UP001228376"/>
    </source>
</evidence>
<proteinExistence type="predicted"/>
<protein>
    <submittedName>
        <fullName evidence="1">Uncharacterized protein</fullName>
    </submittedName>
</protein>
<dbReference type="EMBL" id="JAROCA020000001">
    <property type="protein sequence ID" value="MDY0404163.1"/>
    <property type="molecule type" value="Genomic_DNA"/>
</dbReference>
<accession>A0ABU5CCV8</accession>
<dbReference type="Proteomes" id="UP001228376">
    <property type="component" value="Unassembled WGS sequence"/>
</dbReference>